<dbReference type="GO" id="GO:0008270">
    <property type="term" value="F:zinc ion binding"/>
    <property type="evidence" value="ECO:0007669"/>
    <property type="project" value="InterPro"/>
</dbReference>
<keyword evidence="8" id="KW-1185">Reference proteome</keyword>
<evidence type="ECO:0000313" key="7">
    <source>
        <dbReference type="EMBL" id="KIW32748.1"/>
    </source>
</evidence>
<dbReference type="CDD" id="cd00067">
    <property type="entry name" value="GAL4"/>
    <property type="match status" value="1"/>
</dbReference>
<dbReference type="SUPFAM" id="SSF57701">
    <property type="entry name" value="Zn2/Cys6 DNA-binding domain"/>
    <property type="match status" value="1"/>
</dbReference>
<evidence type="ECO:0000256" key="4">
    <source>
        <dbReference type="ARBA" id="ARBA00023163"/>
    </source>
</evidence>
<dbReference type="Gene3D" id="4.10.240.10">
    <property type="entry name" value="Zn(2)-C6 fungal-type DNA-binding domain"/>
    <property type="match status" value="1"/>
</dbReference>
<dbReference type="InterPro" id="IPR001138">
    <property type="entry name" value="Zn2Cys6_DnaBD"/>
</dbReference>
<feature type="domain" description="Zn(2)-C6 fungal-type" evidence="6">
    <location>
        <begin position="18"/>
        <end position="48"/>
    </location>
</feature>
<evidence type="ECO:0000256" key="2">
    <source>
        <dbReference type="ARBA" id="ARBA00023015"/>
    </source>
</evidence>
<reference evidence="7 8" key="1">
    <citation type="submission" date="2015-01" db="EMBL/GenBank/DDBJ databases">
        <title>The Genome Sequence of Cladophialophora immunda CBS83496.</title>
        <authorList>
            <consortium name="The Broad Institute Genomics Platform"/>
            <person name="Cuomo C."/>
            <person name="de Hoog S."/>
            <person name="Gorbushina A."/>
            <person name="Stielow B."/>
            <person name="Teixiera M."/>
            <person name="Abouelleil A."/>
            <person name="Chapman S.B."/>
            <person name="Priest M."/>
            <person name="Young S.K."/>
            <person name="Wortman J."/>
            <person name="Nusbaum C."/>
            <person name="Birren B."/>
        </authorList>
    </citation>
    <scope>NUCLEOTIDE SEQUENCE [LARGE SCALE GENOMIC DNA]</scope>
    <source>
        <strain evidence="7 8">CBS 83496</strain>
    </source>
</reference>
<dbReference type="AlphaFoldDB" id="A0A0D2CNB0"/>
<dbReference type="CDD" id="cd12148">
    <property type="entry name" value="fungal_TF_MHR"/>
    <property type="match status" value="1"/>
</dbReference>
<dbReference type="Pfam" id="PF00172">
    <property type="entry name" value="Zn_clus"/>
    <property type="match status" value="1"/>
</dbReference>
<accession>A0A0D2CNB0</accession>
<dbReference type="GO" id="GO:0000981">
    <property type="term" value="F:DNA-binding transcription factor activity, RNA polymerase II-specific"/>
    <property type="evidence" value="ECO:0007669"/>
    <property type="project" value="InterPro"/>
</dbReference>
<dbReference type="VEuPathDB" id="FungiDB:PV07_04273"/>
<dbReference type="PROSITE" id="PS50048">
    <property type="entry name" value="ZN2_CY6_FUNGAL_2"/>
    <property type="match status" value="1"/>
</dbReference>
<dbReference type="Proteomes" id="UP000054466">
    <property type="component" value="Unassembled WGS sequence"/>
</dbReference>
<dbReference type="GO" id="GO:0000978">
    <property type="term" value="F:RNA polymerase II cis-regulatory region sequence-specific DNA binding"/>
    <property type="evidence" value="ECO:0007669"/>
    <property type="project" value="TreeGrafter"/>
</dbReference>
<dbReference type="SMART" id="SM00906">
    <property type="entry name" value="Fungal_trans"/>
    <property type="match status" value="1"/>
</dbReference>
<dbReference type="STRING" id="569365.A0A0D2CNB0"/>
<dbReference type="EMBL" id="KN847041">
    <property type="protein sequence ID" value="KIW32748.1"/>
    <property type="molecule type" value="Genomic_DNA"/>
</dbReference>
<dbReference type="InterPro" id="IPR051127">
    <property type="entry name" value="Fungal_SecMet_Regulators"/>
</dbReference>
<dbReference type="SMART" id="SM00066">
    <property type="entry name" value="GAL4"/>
    <property type="match status" value="1"/>
</dbReference>
<proteinExistence type="predicted"/>
<dbReference type="OrthoDB" id="3921198at2759"/>
<sequence>MMQTISLQSNRRTRIAVACTSCQSRKSRCNGGEPSCRQCDELGLQCIYERLPRKNEIKSPKKQQTSYSRRLRALEDALLVQNKHPAQVVLGKSDLEQTNDSYYTHLDGLQEPQSSNQEIRSVVYKTSNCTEQDGGDEDTIDGMATVISSKTMNSMVFGPSSNIAFLRQIFDATSAALQALGKISQPGNTLYQTYISSNASPATVTRSVPIAAQRRVDTQHLPCDSHGRHLIRLFFSNVGMLFPVIHESECLRAYCTAKLEGSAAVSQSWLCLLNVIFALATYASTTPDQITGRNEHAAEEFIEKAETLSVHIAMKSADLEIVQCLLLIAQYYQGTQKPDKAWHLHGLAVRAAIQLGLHSPHAYVDMEPLECELRKRTWFGCVILDRMLSMTLGRPYAISDELLKLDLPLDIGLDAVSKGPTPMTSDDQSAAPSTVCLFIATIQLYEVLGDIIKKLYGSNTDAGVQQTVPALLGTISQLEHKLEVWKQNLPPQLQQLPLEIQRTSPDLPTLAFAPVFDRLSIILTLRYLNARILLHRPILSACLRQKHPFGPHKGPASEAHHSYLYEFANISVKICERSAVEVINIVCKASRQAGTLGTWWFSAYYTYNAALVIFSCILLHTTTSRSGISTEKDEHHHANLGKIVHLQRAFEATGRLGAGSITAKKIQRALLTHRQTCMTLVQSDVGDGGKEDASGSSITATGFEAHVPNIDAVPISNATGMISSEASNVPFLDLAQDDPFATLDEGVDQPWSDIDWLSHEFGPETQLDNYPRPSSNMQDLLPNGRFVACPSNDGPF</sequence>
<dbReference type="InterPro" id="IPR036864">
    <property type="entry name" value="Zn2-C6_fun-type_DNA-bd_sf"/>
</dbReference>
<dbReference type="PANTHER" id="PTHR47424:SF3">
    <property type="entry name" value="REGULATORY PROTEIN GAL4"/>
    <property type="match status" value="1"/>
</dbReference>
<gene>
    <name evidence="7" type="ORF">PV07_04273</name>
</gene>
<dbReference type="GeneID" id="27343467"/>
<dbReference type="EMBL" id="KN847041">
    <property type="protein sequence ID" value="KIW32749.1"/>
    <property type="molecule type" value="Genomic_DNA"/>
</dbReference>
<keyword evidence="3" id="KW-0238">DNA-binding</keyword>
<evidence type="ECO:0000256" key="3">
    <source>
        <dbReference type="ARBA" id="ARBA00023125"/>
    </source>
</evidence>
<dbReference type="Pfam" id="PF04082">
    <property type="entry name" value="Fungal_trans"/>
    <property type="match status" value="1"/>
</dbReference>
<dbReference type="HOGENOM" id="CLU_008511_0_1_1"/>
<dbReference type="InterPro" id="IPR007219">
    <property type="entry name" value="XnlR_reg_dom"/>
</dbReference>
<evidence type="ECO:0000259" key="6">
    <source>
        <dbReference type="PROSITE" id="PS50048"/>
    </source>
</evidence>
<evidence type="ECO:0000256" key="5">
    <source>
        <dbReference type="ARBA" id="ARBA00023242"/>
    </source>
</evidence>
<dbReference type="GO" id="GO:0006351">
    <property type="term" value="P:DNA-templated transcription"/>
    <property type="evidence" value="ECO:0007669"/>
    <property type="project" value="InterPro"/>
</dbReference>
<keyword evidence="1" id="KW-0479">Metal-binding</keyword>
<keyword evidence="4" id="KW-0804">Transcription</keyword>
<dbReference type="RefSeq" id="XP_016252964.1">
    <property type="nucleotide sequence ID" value="XM_016391062.1"/>
</dbReference>
<keyword evidence="2" id="KW-0805">Transcription regulation</keyword>
<dbReference type="RefSeq" id="XP_016252965.1">
    <property type="nucleotide sequence ID" value="XM_016391063.1"/>
</dbReference>
<name>A0A0D2CNB0_9EURO</name>
<evidence type="ECO:0000256" key="1">
    <source>
        <dbReference type="ARBA" id="ARBA00022723"/>
    </source>
</evidence>
<dbReference type="GO" id="GO:0005634">
    <property type="term" value="C:nucleus"/>
    <property type="evidence" value="ECO:0007669"/>
    <property type="project" value="TreeGrafter"/>
</dbReference>
<keyword evidence="5" id="KW-0539">Nucleus</keyword>
<protein>
    <recommendedName>
        <fullName evidence="6">Zn(2)-C6 fungal-type domain-containing protein</fullName>
    </recommendedName>
</protein>
<evidence type="ECO:0000313" key="8">
    <source>
        <dbReference type="Proteomes" id="UP000054466"/>
    </source>
</evidence>
<dbReference type="PANTHER" id="PTHR47424">
    <property type="entry name" value="REGULATORY PROTEIN GAL4"/>
    <property type="match status" value="1"/>
</dbReference>
<organism evidence="7 8">
    <name type="scientific">Cladophialophora immunda</name>
    <dbReference type="NCBI Taxonomy" id="569365"/>
    <lineage>
        <taxon>Eukaryota</taxon>
        <taxon>Fungi</taxon>
        <taxon>Dikarya</taxon>
        <taxon>Ascomycota</taxon>
        <taxon>Pezizomycotina</taxon>
        <taxon>Eurotiomycetes</taxon>
        <taxon>Chaetothyriomycetidae</taxon>
        <taxon>Chaetothyriales</taxon>
        <taxon>Herpotrichiellaceae</taxon>
        <taxon>Cladophialophora</taxon>
    </lineage>
</organism>
<dbReference type="GO" id="GO:0000435">
    <property type="term" value="P:positive regulation of transcription from RNA polymerase II promoter by galactose"/>
    <property type="evidence" value="ECO:0007669"/>
    <property type="project" value="TreeGrafter"/>
</dbReference>